<protein>
    <submittedName>
        <fullName evidence="9">S8 family serine peptidase</fullName>
    </submittedName>
</protein>
<dbReference type="PROSITE" id="PS51829">
    <property type="entry name" value="P_HOMO_B"/>
    <property type="match status" value="1"/>
</dbReference>
<evidence type="ECO:0000256" key="1">
    <source>
        <dbReference type="ARBA" id="ARBA00011073"/>
    </source>
</evidence>
<accession>A0A507ZX80</accession>
<dbReference type="InterPro" id="IPR034193">
    <property type="entry name" value="PCSK9_ProteinaseK-like"/>
</dbReference>
<feature type="region of interest" description="Disordered" evidence="7">
    <location>
        <begin position="509"/>
        <end position="531"/>
    </location>
</feature>
<evidence type="ECO:0000256" key="6">
    <source>
        <dbReference type="RuleBase" id="RU003355"/>
    </source>
</evidence>
<dbReference type="Gene3D" id="3.30.70.80">
    <property type="entry name" value="Peptidase S8 propeptide/proteinase inhibitor I9"/>
    <property type="match status" value="1"/>
</dbReference>
<dbReference type="FunFam" id="3.40.50.200:FF:000014">
    <property type="entry name" value="Proteinase K"/>
    <property type="match status" value="1"/>
</dbReference>
<comment type="similarity">
    <text evidence="1 5 6">Belongs to the peptidase S8 family.</text>
</comment>
<dbReference type="GO" id="GO:0006508">
    <property type="term" value="P:proteolysis"/>
    <property type="evidence" value="ECO:0007669"/>
    <property type="project" value="UniProtKB-KW"/>
</dbReference>
<evidence type="ECO:0000256" key="7">
    <source>
        <dbReference type="SAM" id="MobiDB-lite"/>
    </source>
</evidence>
<evidence type="ECO:0000313" key="9">
    <source>
        <dbReference type="EMBL" id="KAB8164487.1"/>
    </source>
</evidence>
<dbReference type="SUPFAM" id="SSF49299">
    <property type="entry name" value="PKD domain"/>
    <property type="match status" value="1"/>
</dbReference>
<dbReference type="SUPFAM" id="SSF52743">
    <property type="entry name" value="Subtilisin-like"/>
    <property type="match status" value="1"/>
</dbReference>
<dbReference type="InterPro" id="IPR022398">
    <property type="entry name" value="Peptidase_S8_His-AS"/>
</dbReference>
<name>A0A507ZX80_9GAMM</name>
<dbReference type="InterPro" id="IPR050131">
    <property type="entry name" value="Peptidase_S8_subtilisin-like"/>
</dbReference>
<organism evidence="9 10">
    <name type="scientific">Marilutibacter maris</name>
    <dbReference type="NCBI Taxonomy" id="1605891"/>
    <lineage>
        <taxon>Bacteria</taxon>
        <taxon>Pseudomonadati</taxon>
        <taxon>Pseudomonadota</taxon>
        <taxon>Gammaproteobacteria</taxon>
        <taxon>Lysobacterales</taxon>
        <taxon>Lysobacteraceae</taxon>
        <taxon>Marilutibacter</taxon>
    </lineage>
</organism>
<dbReference type="InterPro" id="IPR035986">
    <property type="entry name" value="PKD_dom_sf"/>
</dbReference>
<dbReference type="Gene3D" id="3.40.50.200">
    <property type="entry name" value="Peptidase S8/S53 domain"/>
    <property type="match status" value="1"/>
</dbReference>
<dbReference type="Proteomes" id="UP000320431">
    <property type="component" value="Unassembled WGS sequence"/>
</dbReference>
<dbReference type="SUPFAM" id="SSF54897">
    <property type="entry name" value="Protease propeptides/inhibitors"/>
    <property type="match status" value="1"/>
</dbReference>
<dbReference type="InterPro" id="IPR037045">
    <property type="entry name" value="S8pro/Inhibitor_I9_sf"/>
</dbReference>
<dbReference type="Pfam" id="PF01483">
    <property type="entry name" value="P_proprotein"/>
    <property type="match status" value="1"/>
</dbReference>
<keyword evidence="8" id="KW-0472">Membrane</keyword>
<sequence>MDRTPGRPTRLNHKDVPREGRYMNQKRSLLSIAVGVGLSCIMVPAVSAELRTVENPIEGRYIVVLKRDAALLSNERRATPLSTGNNRGRGLRVADVANSMATEHRGRSRGGRGERMRMRKIFNRALRGFAIEADDDTLARLLADPRVDYVEEEAHLTLNGTQTSATWGIDRVDQRDLPLSTTYTYDTNGAGVHAYLIDSGVLGSHTQFAGRMGNGYSTVNDGRGTNDCHGHGSHVAGILGGSTWGVAKGVTLHPVRTYDCHGDTGSGDLIEAIDWVVANHVKPAVVNMSLYSGEGFAVDTAVNSLIGAGVVAVAAAGNFNNDACAQTPARVPDVLTVAASNRSDRRWRYSSWGSCIDLFAPGQDIVSVGISSTTAQATMSGTSMATPHVAGVAALYLSNHPAATPAEVTAAIINGASVGKISDTKGSPNRLLYSLLGGSAPPPANNPPTADFSSSANGLSVSFTDGSSDSDGSIVSRSWNFGDGTSSTQASPSKTYAAAGTYTVTLTVTDDDGASSSKSAQVTVSDAGGGNDVEQTYSNGNDVQIGDNSTVESAISVSGRTGNGASSTPISVDIRHTFRGDLKVELIAPNGTAYLLKNYNTYDSGDNVIGTVSRDLSSHPKNGVWKLRVTDNATNDTGYINNWTLRF</sequence>
<feature type="active site" description="Charge relay system" evidence="5">
    <location>
        <position position="198"/>
    </location>
</feature>
<dbReference type="GO" id="GO:0004252">
    <property type="term" value="F:serine-type endopeptidase activity"/>
    <property type="evidence" value="ECO:0007669"/>
    <property type="project" value="UniProtKB-UniRule"/>
</dbReference>
<evidence type="ECO:0000313" key="10">
    <source>
        <dbReference type="Proteomes" id="UP000320431"/>
    </source>
</evidence>
<dbReference type="InterPro" id="IPR023827">
    <property type="entry name" value="Peptidase_S8_Asp-AS"/>
</dbReference>
<dbReference type="PROSITE" id="PS00137">
    <property type="entry name" value="SUBTILASE_HIS"/>
    <property type="match status" value="1"/>
</dbReference>
<dbReference type="SUPFAM" id="SSF49785">
    <property type="entry name" value="Galactose-binding domain-like"/>
    <property type="match status" value="1"/>
</dbReference>
<keyword evidence="8" id="KW-0812">Transmembrane</keyword>
<dbReference type="Gene3D" id="2.60.40.10">
    <property type="entry name" value="Immunoglobulins"/>
    <property type="match status" value="1"/>
</dbReference>
<keyword evidence="8" id="KW-1133">Transmembrane helix</keyword>
<gene>
    <name evidence="9" type="ORF">FKV24_017465</name>
</gene>
<evidence type="ECO:0000256" key="2">
    <source>
        <dbReference type="ARBA" id="ARBA00022670"/>
    </source>
</evidence>
<evidence type="ECO:0000256" key="3">
    <source>
        <dbReference type="ARBA" id="ARBA00022801"/>
    </source>
</evidence>
<dbReference type="InterPro" id="IPR002884">
    <property type="entry name" value="P_dom"/>
</dbReference>
<dbReference type="InterPro" id="IPR000209">
    <property type="entry name" value="Peptidase_S8/S53_dom"/>
</dbReference>
<keyword evidence="4 5" id="KW-0720">Serine protease</keyword>
<dbReference type="PROSITE" id="PS00136">
    <property type="entry name" value="SUBTILASE_ASP"/>
    <property type="match status" value="1"/>
</dbReference>
<feature type="transmembrane region" description="Helical" evidence="8">
    <location>
        <begin position="28"/>
        <end position="47"/>
    </location>
</feature>
<dbReference type="PRINTS" id="PR00723">
    <property type="entry name" value="SUBTILISIN"/>
</dbReference>
<dbReference type="Gene3D" id="2.60.120.260">
    <property type="entry name" value="Galactose-binding domain-like"/>
    <property type="match status" value="1"/>
</dbReference>
<dbReference type="InterPro" id="IPR013783">
    <property type="entry name" value="Ig-like_fold"/>
</dbReference>
<evidence type="ECO:0000256" key="8">
    <source>
        <dbReference type="SAM" id="Phobius"/>
    </source>
</evidence>
<dbReference type="CDD" id="cd04077">
    <property type="entry name" value="Peptidases_S8_PCSK9_ProteinaseK_like"/>
    <property type="match status" value="1"/>
</dbReference>
<proteinExistence type="inferred from homology"/>
<keyword evidence="2 5" id="KW-0645">Protease</keyword>
<dbReference type="CDD" id="cd00146">
    <property type="entry name" value="PKD"/>
    <property type="match status" value="1"/>
</dbReference>
<dbReference type="PROSITE" id="PS00138">
    <property type="entry name" value="SUBTILASE_SER"/>
    <property type="match status" value="1"/>
</dbReference>
<reference evidence="9 10" key="1">
    <citation type="submission" date="2019-10" db="EMBL/GenBank/DDBJ databases">
        <title>Lysobacter alkalisoli sp. nov., isolated from saline-alkaline soil.</title>
        <authorList>
            <person name="Sun J.-Q."/>
        </authorList>
    </citation>
    <scope>NUCLEOTIDE SEQUENCE [LARGE SCALE GENOMIC DNA]</scope>
    <source>
        <strain evidence="9 10">KCTC 42381</strain>
    </source>
</reference>
<comment type="caution">
    <text evidence="9">The sequence shown here is derived from an EMBL/GenBank/DDBJ whole genome shotgun (WGS) entry which is preliminary data.</text>
</comment>
<dbReference type="GO" id="GO:0005615">
    <property type="term" value="C:extracellular space"/>
    <property type="evidence" value="ECO:0007669"/>
    <property type="project" value="TreeGrafter"/>
</dbReference>
<dbReference type="InterPro" id="IPR010259">
    <property type="entry name" value="S8pro/Inhibitor_I9"/>
</dbReference>
<dbReference type="InterPro" id="IPR036852">
    <property type="entry name" value="Peptidase_S8/S53_dom_sf"/>
</dbReference>
<dbReference type="PROSITE" id="PS51892">
    <property type="entry name" value="SUBTILASE"/>
    <property type="match status" value="1"/>
</dbReference>
<dbReference type="InterPro" id="IPR008979">
    <property type="entry name" value="Galactose-bd-like_sf"/>
</dbReference>
<dbReference type="EMBL" id="VICD02000312">
    <property type="protein sequence ID" value="KAB8164487.1"/>
    <property type="molecule type" value="Genomic_DNA"/>
</dbReference>
<evidence type="ECO:0000256" key="5">
    <source>
        <dbReference type="PROSITE-ProRule" id="PRU01240"/>
    </source>
</evidence>
<dbReference type="InterPro" id="IPR023828">
    <property type="entry name" value="Peptidase_S8_Ser-AS"/>
</dbReference>
<dbReference type="PROSITE" id="PS50093">
    <property type="entry name" value="PKD"/>
    <property type="match status" value="1"/>
</dbReference>
<dbReference type="SMART" id="SM00089">
    <property type="entry name" value="PKD"/>
    <property type="match status" value="1"/>
</dbReference>
<dbReference type="InterPro" id="IPR015500">
    <property type="entry name" value="Peptidase_S8_subtilisin-rel"/>
</dbReference>
<dbReference type="Pfam" id="PF18911">
    <property type="entry name" value="PKD_4"/>
    <property type="match status" value="1"/>
</dbReference>
<feature type="active site" description="Charge relay system" evidence="5">
    <location>
        <position position="231"/>
    </location>
</feature>
<dbReference type="InterPro" id="IPR022409">
    <property type="entry name" value="PKD/Chitinase_dom"/>
</dbReference>
<dbReference type="Pfam" id="PF05922">
    <property type="entry name" value="Inhibitor_I9"/>
    <property type="match status" value="1"/>
</dbReference>
<evidence type="ECO:0000256" key="4">
    <source>
        <dbReference type="ARBA" id="ARBA00022825"/>
    </source>
</evidence>
<dbReference type="Pfam" id="PF00082">
    <property type="entry name" value="Peptidase_S8"/>
    <property type="match status" value="1"/>
</dbReference>
<keyword evidence="3 5" id="KW-0378">Hydrolase</keyword>
<feature type="compositionally biased region" description="Polar residues" evidence="7">
    <location>
        <begin position="515"/>
        <end position="524"/>
    </location>
</feature>
<dbReference type="PANTHER" id="PTHR43806">
    <property type="entry name" value="PEPTIDASE S8"/>
    <property type="match status" value="1"/>
</dbReference>
<feature type="region of interest" description="Disordered" evidence="7">
    <location>
        <begin position="438"/>
        <end position="457"/>
    </location>
</feature>
<dbReference type="PANTHER" id="PTHR43806:SF11">
    <property type="entry name" value="CEREVISIN-RELATED"/>
    <property type="match status" value="1"/>
</dbReference>
<feature type="active site" description="Charge relay system" evidence="5">
    <location>
        <position position="383"/>
    </location>
</feature>
<dbReference type="InterPro" id="IPR000601">
    <property type="entry name" value="PKD_dom"/>
</dbReference>
<dbReference type="AlphaFoldDB" id="A0A507ZX80"/>